<reference evidence="1" key="1">
    <citation type="submission" date="2018-05" db="EMBL/GenBank/DDBJ databases">
        <authorList>
            <person name="Lanie J.A."/>
            <person name="Ng W.-L."/>
            <person name="Kazmierczak K.M."/>
            <person name="Andrzejewski T.M."/>
            <person name="Davidsen T.M."/>
            <person name="Wayne K.J."/>
            <person name="Tettelin H."/>
            <person name="Glass J.I."/>
            <person name="Rusch D."/>
            <person name="Podicherti R."/>
            <person name="Tsui H.-C.T."/>
            <person name="Winkler M.E."/>
        </authorList>
    </citation>
    <scope>NUCLEOTIDE SEQUENCE</scope>
</reference>
<dbReference type="EMBL" id="UINC01085395">
    <property type="protein sequence ID" value="SVC32902.1"/>
    <property type="molecule type" value="Genomic_DNA"/>
</dbReference>
<dbReference type="AlphaFoldDB" id="A0A382LCN5"/>
<gene>
    <name evidence="1" type="ORF">METZ01_LOCUS285756</name>
</gene>
<accession>A0A382LCN5</accession>
<organism evidence="1">
    <name type="scientific">marine metagenome</name>
    <dbReference type="NCBI Taxonomy" id="408172"/>
    <lineage>
        <taxon>unclassified sequences</taxon>
        <taxon>metagenomes</taxon>
        <taxon>ecological metagenomes</taxon>
    </lineage>
</organism>
<evidence type="ECO:0000313" key="1">
    <source>
        <dbReference type="EMBL" id="SVC32902.1"/>
    </source>
</evidence>
<name>A0A382LCN5_9ZZZZ</name>
<sequence length="50" mass="5331">VVVAAPIFNRDAGLRDLRRGHRAALDSGDVETARSISIQIGELLDGWVSG</sequence>
<proteinExistence type="predicted"/>
<feature type="non-terminal residue" evidence="1">
    <location>
        <position position="1"/>
    </location>
</feature>
<protein>
    <submittedName>
        <fullName evidence="1">Uncharacterized protein</fullName>
    </submittedName>
</protein>